<keyword evidence="2" id="KW-0812">Transmembrane</keyword>
<feature type="region of interest" description="Disordered" evidence="1">
    <location>
        <begin position="60"/>
        <end position="85"/>
    </location>
</feature>
<keyword evidence="2" id="KW-1133">Transmembrane helix</keyword>
<proteinExistence type="predicted"/>
<accession>A0A9P4Q7J4</accession>
<organism evidence="3 4">
    <name type="scientific">Polychaeton citri CBS 116435</name>
    <dbReference type="NCBI Taxonomy" id="1314669"/>
    <lineage>
        <taxon>Eukaryota</taxon>
        <taxon>Fungi</taxon>
        <taxon>Dikarya</taxon>
        <taxon>Ascomycota</taxon>
        <taxon>Pezizomycotina</taxon>
        <taxon>Dothideomycetes</taxon>
        <taxon>Dothideomycetidae</taxon>
        <taxon>Capnodiales</taxon>
        <taxon>Capnodiaceae</taxon>
        <taxon>Polychaeton</taxon>
    </lineage>
</organism>
<dbReference type="OrthoDB" id="5388417at2759"/>
<dbReference type="AlphaFoldDB" id="A0A9P4Q7J4"/>
<feature type="transmembrane region" description="Helical" evidence="2">
    <location>
        <begin position="20"/>
        <end position="49"/>
    </location>
</feature>
<gene>
    <name evidence="3" type="ORF">K431DRAFT_59674</name>
</gene>
<reference evidence="3" key="1">
    <citation type="journal article" date="2020" name="Stud. Mycol.">
        <title>101 Dothideomycetes genomes: a test case for predicting lifestyles and emergence of pathogens.</title>
        <authorList>
            <person name="Haridas S."/>
            <person name="Albert R."/>
            <person name="Binder M."/>
            <person name="Bloem J."/>
            <person name="Labutti K."/>
            <person name="Salamov A."/>
            <person name="Andreopoulos B."/>
            <person name="Baker S."/>
            <person name="Barry K."/>
            <person name="Bills G."/>
            <person name="Bluhm B."/>
            <person name="Cannon C."/>
            <person name="Castanera R."/>
            <person name="Culley D."/>
            <person name="Daum C."/>
            <person name="Ezra D."/>
            <person name="Gonzalez J."/>
            <person name="Henrissat B."/>
            <person name="Kuo A."/>
            <person name="Liang C."/>
            <person name="Lipzen A."/>
            <person name="Lutzoni F."/>
            <person name="Magnuson J."/>
            <person name="Mondo S."/>
            <person name="Nolan M."/>
            <person name="Ohm R."/>
            <person name="Pangilinan J."/>
            <person name="Park H.-J."/>
            <person name="Ramirez L."/>
            <person name="Alfaro M."/>
            <person name="Sun H."/>
            <person name="Tritt A."/>
            <person name="Yoshinaga Y."/>
            <person name="Zwiers L.-H."/>
            <person name="Turgeon B."/>
            <person name="Goodwin S."/>
            <person name="Spatafora J."/>
            <person name="Crous P."/>
            <person name="Grigoriev I."/>
        </authorList>
    </citation>
    <scope>NUCLEOTIDE SEQUENCE</scope>
    <source>
        <strain evidence="3">CBS 116435</strain>
    </source>
</reference>
<dbReference type="EMBL" id="MU003785">
    <property type="protein sequence ID" value="KAF2722072.1"/>
    <property type="molecule type" value="Genomic_DNA"/>
</dbReference>
<keyword evidence="2" id="KW-0472">Membrane</keyword>
<evidence type="ECO:0000313" key="3">
    <source>
        <dbReference type="EMBL" id="KAF2722072.1"/>
    </source>
</evidence>
<sequence>MKYFTSLLRRDSSSEESPAAMNSTVITLLVILLVLFALTLILVGTLLIFRHKKRSSRKQNLGLPLYNEKSSRPTSSSSTMSHHRRVMVRPSESVHIYHEKQHLMNSSDGSSGPASPSSPLPEIRITFPEEIDEATGKRVSGRMVMVHVGETGVGLEPVVSGEALPGYLEKEPGDQNGSRFHSVDLDRVGGLIEKEDKRAWK</sequence>
<protein>
    <submittedName>
        <fullName evidence="3">Uncharacterized protein</fullName>
    </submittedName>
</protein>
<feature type="region of interest" description="Disordered" evidence="1">
    <location>
        <begin position="103"/>
        <end position="122"/>
    </location>
</feature>
<evidence type="ECO:0000313" key="4">
    <source>
        <dbReference type="Proteomes" id="UP000799441"/>
    </source>
</evidence>
<feature type="compositionally biased region" description="Low complexity" evidence="1">
    <location>
        <begin position="106"/>
        <end position="121"/>
    </location>
</feature>
<keyword evidence="4" id="KW-1185">Reference proteome</keyword>
<name>A0A9P4Q7J4_9PEZI</name>
<dbReference type="Proteomes" id="UP000799441">
    <property type="component" value="Unassembled WGS sequence"/>
</dbReference>
<evidence type="ECO:0000256" key="2">
    <source>
        <dbReference type="SAM" id="Phobius"/>
    </source>
</evidence>
<comment type="caution">
    <text evidence="3">The sequence shown here is derived from an EMBL/GenBank/DDBJ whole genome shotgun (WGS) entry which is preliminary data.</text>
</comment>
<evidence type="ECO:0000256" key="1">
    <source>
        <dbReference type="SAM" id="MobiDB-lite"/>
    </source>
</evidence>